<dbReference type="PANTHER" id="PTHR11136:SF5">
    <property type="entry name" value="FOLYLPOLYGLUTAMATE SYNTHASE, MITOCHONDRIAL"/>
    <property type="match status" value="1"/>
</dbReference>
<proteinExistence type="predicted"/>
<dbReference type="GO" id="GO:0004326">
    <property type="term" value="F:tetrahydrofolylpolyglutamate synthase activity"/>
    <property type="evidence" value="ECO:0007669"/>
    <property type="project" value="InterPro"/>
</dbReference>
<reference evidence="5 6" key="1">
    <citation type="submission" date="2016-07" db="EMBL/GenBank/DDBJ databases">
        <title>Pervasive Adenine N6-methylation of Active Genes in Fungi.</title>
        <authorList>
            <consortium name="DOE Joint Genome Institute"/>
            <person name="Mondo S.J."/>
            <person name="Dannebaum R.O."/>
            <person name="Kuo R.C."/>
            <person name="Labutti K."/>
            <person name="Haridas S."/>
            <person name="Kuo A."/>
            <person name="Salamov A."/>
            <person name="Ahrendt S.R."/>
            <person name="Lipzen A."/>
            <person name="Sullivan W."/>
            <person name="Andreopoulos W.B."/>
            <person name="Clum A."/>
            <person name="Lindquist E."/>
            <person name="Daum C."/>
            <person name="Ramamoorthy G.K."/>
            <person name="Gryganskyi A."/>
            <person name="Culley D."/>
            <person name="Magnuson J.K."/>
            <person name="James T.Y."/>
            <person name="O'Malley M.A."/>
            <person name="Stajich J.E."/>
            <person name="Spatafora J.W."/>
            <person name="Visel A."/>
            <person name="Grigoriev I.V."/>
        </authorList>
    </citation>
    <scope>NUCLEOTIDE SEQUENCE [LARGE SCALE GENOMIC DNA]</scope>
    <source>
        <strain evidence="5 6">ATCC 12442</strain>
    </source>
</reference>
<dbReference type="PANTHER" id="PTHR11136">
    <property type="entry name" value="FOLYLPOLYGLUTAMATE SYNTHASE-RELATED"/>
    <property type="match status" value="1"/>
</dbReference>
<comment type="caution">
    <text evidence="5">The sequence shown here is derived from an EMBL/GenBank/DDBJ whole genome shotgun (WGS) entry which is preliminary data.</text>
</comment>
<evidence type="ECO:0000256" key="4">
    <source>
        <dbReference type="SAM" id="MobiDB-lite"/>
    </source>
</evidence>
<keyword evidence="6" id="KW-1185">Reference proteome</keyword>
<dbReference type="EMBL" id="MCFD01000013">
    <property type="protein sequence ID" value="ORX67168.1"/>
    <property type="molecule type" value="Genomic_DNA"/>
</dbReference>
<dbReference type="GO" id="GO:0005524">
    <property type="term" value="F:ATP binding"/>
    <property type="evidence" value="ECO:0007669"/>
    <property type="project" value="UniProtKB-KW"/>
</dbReference>
<name>A0A1Y1W100_9FUNG</name>
<evidence type="ECO:0000256" key="1">
    <source>
        <dbReference type="ARBA" id="ARBA00022598"/>
    </source>
</evidence>
<keyword evidence="3" id="KW-0067">ATP-binding</keyword>
<dbReference type="GeneID" id="63807223"/>
<protein>
    <submittedName>
        <fullName evidence="5">Uncharacterized protein</fullName>
    </submittedName>
</protein>
<evidence type="ECO:0000256" key="2">
    <source>
        <dbReference type="ARBA" id="ARBA00022741"/>
    </source>
</evidence>
<keyword evidence="2" id="KW-0547">Nucleotide-binding</keyword>
<dbReference type="Proteomes" id="UP000193922">
    <property type="component" value="Unassembled WGS sequence"/>
</dbReference>
<dbReference type="RefSeq" id="XP_040741090.1">
    <property type="nucleotide sequence ID" value="XM_040890575.1"/>
</dbReference>
<dbReference type="GO" id="GO:0005829">
    <property type="term" value="C:cytosol"/>
    <property type="evidence" value="ECO:0007669"/>
    <property type="project" value="TreeGrafter"/>
</dbReference>
<evidence type="ECO:0000313" key="6">
    <source>
        <dbReference type="Proteomes" id="UP000193922"/>
    </source>
</evidence>
<dbReference type="GO" id="GO:0005739">
    <property type="term" value="C:mitochondrion"/>
    <property type="evidence" value="ECO:0007669"/>
    <property type="project" value="TreeGrafter"/>
</dbReference>
<accession>A0A1Y1W100</accession>
<dbReference type="OrthoDB" id="5578490at2759"/>
<dbReference type="AlphaFoldDB" id="A0A1Y1W100"/>
<dbReference type="InterPro" id="IPR001645">
    <property type="entry name" value="Folylpolyglutamate_synth"/>
</dbReference>
<gene>
    <name evidence="5" type="ORF">DL89DRAFT_294942</name>
</gene>
<organism evidence="5 6">
    <name type="scientific">Linderina pennispora</name>
    <dbReference type="NCBI Taxonomy" id="61395"/>
    <lineage>
        <taxon>Eukaryota</taxon>
        <taxon>Fungi</taxon>
        <taxon>Fungi incertae sedis</taxon>
        <taxon>Zoopagomycota</taxon>
        <taxon>Kickxellomycotina</taxon>
        <taxon>Kickxellomycetes</taxon>
        <taxon>Kickxellales</taxon>
        <taxon>Kickxellaceae</taxon>
        <taxon>Linderina</taxon>
    </lineage>
</organism>
<keyword evidence="1" id="KW-0436">Ligase</keyword>
<sequence length="616" mass="67254">MIATHGDAYPRARLPRSPYSNHAPVSHTHGYGHTPGTRSPPPSLRSTPSARTVLFVYRSHGGMTLVYLDSMLAQLRASHPEAAPTYGIILDDHALHARERITVCGEPVDSMLFNSTVKEVLEGLPGRQRARAGTQKSATEKLDDLLVDIALRVFEKLRVTLIAIAVSEPVPTPVDAMGLLPSAYQAKGAKRPDDDTGFLEHMVIERFKPATILCGFESLPSYAEQLPNNWRARLMYMLRHQIQIVSSSQPRIVRMQLHSVAQIFSIPVVFAASLSTMPACKGIQLGVFGPGQNRSAKLAMALCQAWTEACGLTKHHPLTQGIEKAGPTIPATITLRAPVRRPSVTAASSISLAAHTAQWMVRGLVSARCPGRFYSVVRKTRIAASWHFNAAETPSDYGLTGEWFASVRYRSETTGQWLTADYRDLLRSLHKPLRRQTWTHCIFATNALHESNVIDSNVPPELSQHVLRDYWTELTGMGQEQIYIAPSLASALKFIATRFSAQMASPTTPTSSMASLVSATQGRGPVLNTSMPTLTPRSLSKSATISIDNLRARRRKFSIANMGSGAGPDPLVATLPARMRQGSQSIVDLGQLVAPVEVLVTGSKSFVHSAMLVVQR</sequence>
<feature type="region of interest" description="Disordered" evidence="4">
    <location>
        <begin position="1"/>
        <end position="47"/>
    </location>
</feature>
<evidence type="ECO:0000256" key="3">
    <source>
        <dbReference type="ARBA" id="ARBA00022840"/>
    </source>
</evidence>
<evidence type="ECO:0000313" key="5">
    <source>
        <dbReference type="EMBL" id="ORX67168.1"/>
    </source>
</evidence>